<dbReference type="EMBL" id="CAJNJA010006512">
    <property type="protein sequence ID" value="CAE7211331.1"/>
    <property type="molecule type" value="Genomic_DNA"/>
</dbReference>
<dbReference type="Proteomes" id="UP000601435">
    <property type="component" value="Unassembled WGS sequence"/>
</dbReference>
<evidence type="ECO:0000313" key="2">
    <source>
        <dbReference type="Proteomes" id="UP000601435"/>
    </source>
</evidence>
<accession>A0A812JQF4</accession>
<reference evidence="1" key="1">
    <citation type="submission" date="2021-02" db="EMBL/GenBank/DDBJ databases">
        <authorList>
            <person name="Dougan E. K."/>
            <person name="Rhodes N."/>
            <person name="Thang M."/>
            <person name="Chan C."/>
        </authorList>
    </citation>
    <scope>NUCLEOTIDE SEQUENCE</scope>
</reference>
<sequence>MNGDELLLDGGETHRANNILHLWKVRGAKRPITDFYTKVQVLGEAGFTGVVT</sequence>
<evidence type="ECO:0000313" key="1">
    <source>
        <dbReference type="EMBL" id="CAE7211331.1"/>
    </source>
</evidence>
<gene>
    <name evidence="1" type="primary">PRKAA1</name>
    <name evidence="1" type="ORF">SNEC2469_LOCUS2160</name>
</gene>
<name>A0A812JQF4_9DINO</name>
<proteinExistence type="predicted"/>
<keyword evidence="2" id="KW-1185">Reference proteome</keyword>
<dbReference type="AlphaFoldDB" id="A0A812JQF4"/>
<organism evidence="1 2">
    <name type="scientific">Symbiodinium necroappetens</name>
    <dbReference type="NCBI Taxonomy" id="1628268"/>
    <lineage>
        <taxon>Eukaryota</taxon>
        <taxon>Sar</taxon>
        <taxon>Alveolata</taxon>
        <taxon>Dinophyceae</taxon>
        <taxon>Suessiales</taxon>
        <taxon>Symbiodiniaceae</taxon>
        <taxon>Symbiodinium</taxon>
    </lineage>
</organism>
<protein>
    <submittedName>
        <fullName evidence="1">PRKAA1 protein</fullName>
    </submittedName>
</protein>
<comment type="caution">
    <text evidence="1">The sequence shown here is derived from an EMBL/GenBank/DDBJ whole genome shotgun (WGS) entry which is preliminary data.</text>
</comment>